<accession>A0A8S5V7A0</accession>
<organism evidence="1">
    <name type="scientific">CrAss-like virus sp. ctUXy6</name>
    <dbReference type="NCBI Taxonomy" id="2825835"/>
    <lineage>
        <taxon>Viruses</taxon>
        <taxon>Duplodnaviria</taxon>
        <taxon>Heunggongvirae</taxon>
        <taxon>Uroviricota</taxon>
        <taxon>Caudoviricetes</taxon>
        <taxon>Crassvirales</taxon>
    </lineage>
</organism>
<name>A0A8S5V7A0_9CAUD</name>
<dbReference type="EMBL" id="BK016212">
    <property type="protein sequence ID" value="DAG02582.1"/>
    <property type="molecule type" value="Genomic_DNA"/>
</dbReference>
<protein>
    <submittedName>
        <fullName evidence="1">Uncharacterized protein</fullName>
    </submittedName>
</protein>
<proteinExistence type="predicted"/>
<sequence length="35" mass="3882">MYSHIYNIITAIDKSAIRLGGLSEFNTIPLNKSTV</sequence>
<reference evidence="1" key="1">
    <citation type="journal article" date="2021" name="Proc. Natl. Acad. Sci. U.S.A.">
        <title>A Catalog of Tens of Thousands of Viruses from Human Metagenomes Reveals Hidden Associations with Chronic Diseases.</title>
        <authorList>
            <person name="Tisza M.J."/>
            <person name="Buck C.B."/>
        </authorList>
    </citation>
    <scope>NUCLEOTIDE SEQUENCE</scope>
    <source>
        <strain evidence="1">CtUXy6</strain>
    </source>
</reference>
<evidence type="ECO:0000313" key="1">
    <source>
        <dbReference type="EMBL" id="DAG02582.1"/>
    </source>
</evidence>